<dbReference type="Proteomes" id="UP000533641">
    <property type="component" value="Unassembled WGS sequence"/>
</dbReference>
<organism evidence="1 2">
    <name type="scientific">Rhizobium mongolense</name>
    <dbReference type="NCBI Taxonomy" id="57676"/>
    <lineage>
        <taxon>Bacteria</taxon>
        <taxon>Pseudomonadati</taxon>
        <taxon>Pseudomonadota</taxon>
        <taxon>Alphaproteobacteria</taxon>
        <taxon>Hyphomicrobiales</taxon>
        <taxon>Rhizobiaceae</taxon>
        <taxon>Rhizobium/Agrobacterium group</taxon>
        <taxon>Rhizobium</taxon>
    </lineage>
</organism>
<dbReference type="AlphaFoldDB" id="A0A7W6RPS3"/>
<dbReference type="RefSeq" id="WP_183927273.1">
    <property type="nucleotide sequence ID" value="NZ_JACIGM010000009.1"/>
</dbReference>
<sequence length="170" mass="19867">MSARLSTAIRIGEAAKAIFRKTQSFPGPEFGKDADLRESEHVGVEPMLLALSMELALKAWFVFDYDDPKVVKSHNLMKLFDSLKPESQEKLDAEFRRSVVPYHPNGFFVDHSIRHILYQHQDAFTDWRYLHEANKSMMFDQGAFEATLEMVLREFEKRYRIERVAPIWPS</sequence>
<gene>
    <name evidence="1" type="ORF">GGE12_004211</name>
</gene>
<reference evidence="1 2" key="1">
    <citation type="submission" date="2020-08" db="EMBL/GenBank/DDBJ databases">
        <title>Genomic Encyclopedia of Type Strains, Phase IV (KMG-V): Genome sequencing to study the core and pangenomes of soil and plant-associated prokaryotes.</title>
        <authorList>
            <person name="Whitman W."/>
        </authorList>
    </citation>
    <scope>NUCLEOTIDE SEQUENCE [LARGE SCALE GENOMIC DNA]</scope>
    <source>
        <strain evidence="1 2">SEMIA 402</strain>
    </source>
</reference>
<proteinExistence type="predicted"/>
<evidence type="ECO:0000313" key="2">
    <source>
        <dbReference type="Proteomes" id="UP000533641"/>
    </source>
</evidence>
<name>A0A7W6RPS3_9HYPH</name>
<evidence type="ECO:0008006" key="3">
    <source>
        <dbReference type="Google" id="ProtNLM"/>
    </source>
</evidence>
<evidence type="ECO:0000313" key="1">
    <source>
        <dbReference type="EMBL" id="MBB4276414.1"/>
    </source>
</evidence>
<dbReference type="EMBL" id="JACIGM010000009">
    <property type="protein sequence ID" value="MBB4276414.1"/>
    <property type="molecule type" value="Genomic_DNA"/>
</dbReference>
<comment type="caution">
    <text evidence="1">The sequence shown here is derived from an EMBL/GenBank/DDBJ whole genome shotgun (WGS) entry which is preliminary data.</text>
</comment>
<protein>
    <recommendedName>
        <fullName evidence="3">HEPN domain-containing protein</fullName>
    </recommendedName>
</protein>
<accession>A0A7W6RPS3</accession>